<accession>A0A8C5MU45</accession>
<dbReference type="PROSITE" id="PS50013">
    <property type="entry name" value="CHROMO_2"/>
    <property type="match status" value="1"/>
</dbReference>
<evidence type="ECO:0000256" key="1">
    <source>
        <dbReference type="ARBA" id="ARBA00004123"/>
    </source>
</evidence>
<dbReference type="GeneTree" id="ENSGT00970000196096"/>
<dbReference type="Pfam" id="PF00385">
    <property type="entry name" value="Chromo"/>
    <property type="match status" value="1"/>
</dbReference>
<dbReference type="CDD" id="cd18975">
    <property type="entry name" value="CD_MarY1_POL_like"/>
    <property type="match status" value="1"/>
</dbReference>
<dbReference type="Ensembl" id="ENSLLET00000017762.1">
    <property type="protein sequence ID" value="ENSLLEP00000017112.1"/>
    <property type="gene ID" value="ENSLLEG00000010885.1"/>
</dbReference>
<evidence type="ECO:0000313" key="3">
    <source>
        <dbReference type="Ensembl" id="ENSLLEP00000017112.1"/>
    </source>
</evidence>
<dbReference type="InterPro" id="IPR000953">
    <property type="entry name" value="Chromo/chromo_shadow_dom"/>
</dbReference>
<dbReference type="AlphaFoldDB" id="A0A8C5MU45"/>
<sequence>MHPTVFPSSFTHRNIPVLEDHLRVLRSIWEKTKSNLESVSLIQKSSADLRRRPSPVYHVGDKVWLSTRHIRLKVPSMKFAPRFIGPYKILRCINPVSYALQLPPSLRIPNTFHVSLLKPLLCNRFTRPERLPPPPVVVDGCPEFEVESILDSRRSRNRLQYLVHWRGYGPADRSWVSLRDLHAPRLLAAFHRRYPAKPAPVRPVGVSRVGGAVRTRGLRPPRGPSWCPMRVGRRRFRV</sequence>
<reference evidence="3" key="2">
    <citation type="submission" date="2025-09" db="UniProtKB">
        <authorList>
            <consortium name="Ensembl"/>
        </authorList>
    </citation>
    <scope>IDENTIFICATION</scope>
</reference>
<evidence type="ECO:0000259" key="2">
    <source>
        <dbReference type="PROSITE" id="PS50013"/>
    </source>
</evidence>
<name>A0A8C5MU45_9ANUR</name>
<dbReference type="InterPro" id="IPR056924">
    <property type="entry name" value="SH3_Tf2-1"/>
</dbReference>
<dbReference type="Pfam" id="PF24626">
    <property type="entry name" value="SH3_Tf2-1"/>
    <property type="match status" value="1"/>
</dbReference>
<dbReference type="Proteomes" id="UP000694569">
    <property type="component" value="Unplaced"/>
</dbReference>
<feature type="domain" description="Chromo" evidence="2">
    <location>
        <begin position="144"/>
        <end position="202"/>
    </location>
</feature>
<reference evidence="3" key="1">
    <citation type="submission" date="2025-08" db="UniProtKB">
        <authorList>
            <consortium name="Ensembl"/>
        </authorList>
    </citation>
    <scope>IDENTIFICATION</scope>
</reference>
<evidence type="ECO:0000313" key="4">
    <source>
        <dbReference type="Proteomes" id="UP000694569"/>
    </source>
</evidence>
<dbReference type="OrthoDB" id="775972at2759"/>
<dbReference type="PANTHER" id="PTHR46148">
    <property type="entry name" value="CHROMO DOMAIN-CONTAINING PROTEIN"/>
    <property type="match status" value="1"/>
</dbReference>
<proteinExistence type="predicted"/>
<dbReference type="SMART" id="SM00298">
    <property type="entry name" value="CHROMO"/>
    <property type="match status" value="1"/>
</dbReference>
<organism evidence="3 4">
    <name type="scientific">Leptobrachium leishanense</name>
    <name type="common">Leishan spiny toad</name>
    <dbReference type="NCBI Taxonomy" id="445787"/>
    <lineage>
        <taxon>Eukaryota</taxon>
        <taxon>Metazoa</taxon>
        <taxon>Chordata</taxon>
        <taxon>Craniata</taxon>
        <taxon>Vertebrata</taxon>
        <taxon>Euteleostomi</taxon>
        <taxon>Amphibia</taxon>
        <taxon>Batrachia</taxon>
        <taxon>Anura</taxon>
        <taxon>Pelobatoidea</taxon>
        <taxon>Megophryidae</taxon>
        <taxon>Leptobrachium</taxon>
    </lineage>
</organism>
<dbReference type="Gene3D" id="2.40.50.40">
    <property type="match status" value="1"/>
</dbReference>
<comment type="subcellular location">
    <subcellularLocation>
        <location evidence="1">Nucleus</location>
    </subcellularLocation>
</comment>
<dbReference type="InterPro" id="IPR016197">
    <property type="entry name" value="Chromo-like_dom_sf"/>
</dbReference>
<dbReference type="SUPFAM" id="SSF54160">
    <property type="entry name" value="Chromo domain-like"/>
    <property type="match status" value="1"/>
</dbReference>
<dbReference type="GO" id="GO:0005634">
    <property type="term" value="C:nucleus"/>
    <property type="evidence" value="ECO:0007669"/>
    <property type="project" value="UniProtKB-SubCell"/>
</dbReference>
<protein>
    <recommendedName>
        <fullName evidence="2">Chromo domain-containing protein</fullName>
    </recommendedName>
</protein>
<dbReference type="PANTHER" id="PTHR46148:SF44">
    <property type="entry name" value="GAG-POL POLYPROTEIN"/>
    <property type="match status" value="1"/>
</dbReference>
<keyword evidence="4" id="KW-1185">Reference proteome</keyword>
<dbReference type="InterPro" id="IPR023780">
    <property type="entry name" value="Chromo_domain"/>
</dbReference>